<dbReference type="SUPFAM" id="SSF56935">
    <property type="entry name" value="Porins"/>
    <property type="match status" value="1"/>
</dbReference>
<evidence type="ECO:0000256" key="3">
    <source>
        <dbReference type="ARBA" id="ARBA00022452"/>
    </source>
</evidence>
<feature type="region of interest" description="Disordered" evidence="12">
    <location>
        <begin position="791"/>
        <end position="810"/>
    </location>
</feature>
<evidence type="ECO:0000256" key="5">
    <source>
        <dbReference type="ARBA" id="ARBA00022729"/>
    </source>
</evidence>
<keyword evidence="2 9" id="KW-0813">Transport</keyword>
<evidence type="ECO:0000313" key="16">
    <source>
        <dbReference type="EMBL" id="KTT70865.1"/>
    </source>
</evidence>
<gene>
    <name evidence="16" type="ORF">NS334_11585</name>
</gene>
<dbReference type="InterPro" id="IPR036942">
    <property type="entry name" value="Beta-barrel_TonB_sf"/>
</dbReference>
<evidence type="ECO:0000256" key="9">
    <source>
        <dbReference type="PROSITE-ProRule" id="PRU01360"/>
    </source>
</evidence>
<evidence type="ECO:0000256" key="13">
    <source>
        <dbReference type="SAM" id="SignalP"/>
    </source>
</evidence>
<feature type="domain" description="TonB-dependent receptor-like beta-barrel" evidence="14">
    <location>
        <begin position="410"/>
        <end position="955"/>
    </location>
</feature>
<dbReference type="Gene3D" id="2.170.130.10">
    <property type="entry name" value="TonB-dependent receptor, plug domain"/>
    <property type="match status" value="1"/>
</dbReference>
<keyword evidence="8 9" id="KW-0998">Cell outer membrane</keyword>
<dbReference type="PROSITE" id="PS01156">
    <property type="entry name" value="TONB_DEPENDENT_REC_2"/>
    <property type="match status" value="1"/>
</dbReference>
<proteinExistence type="inferred from homology"/>
<dbReference type="PANTHER" id="PTHR47234">
    <property type="match status" value="1"/>
</dbReference>
<dbReference type="AlphaFoldDB" id="A0A147I0H8"/>
<keyword evidence="16" id="KW-0675">Receptor</keyword>
<dbReference type="InterPro" id="IPR012910">
    <property type="entry name" value="Plug_dom"/>
</dbReference>
<comment type="caution">
    <text evidence="16">The sequence shown here is derived from an EMBL/GenBank/DDBJ whole genome shotgun (WGS) entry which is preliminary data.</text>
</comment>
<evidence type="ECO:0000256" key="10">
    <source>
        <dbReference type="PROSITE-ProRule" id="PRU10144"/>
    </source>
</evidence>
<feature type="domain" description="TonB-dependent receptor plug" evidence="15">
    <location>
        <begin position="65"/>
        <end position="175"/>
    </location>
</feature>
<name>A0A147I0H8_9SPHN</name>
<evidence type="ECO:0000256" key="6">
    <source>
        <dbReference type="ARBA" id="ARBA00023077"/>
    </source>
</evidence>
<keyword evidence="4 9" id="KW-0812">Transmembrane</keyword>
<organism evidence="16 17">
    <name type="scientific">Sphingomonas endophytica</name>
    <dbReference type="NCBI Taxonomy" id="869719"/>
    <lineage>
        <taxon>Bacteria</taxon>
        <taxon>Pseudomonadati</taxon>
        <taxon>Pseudomonadota</taxon>
        <taxon>Alphaproteobacteria</taxon>
        <taxon>Sphingomonadales</taxon>
        <taxon>Sphingomonadaceae</taxon>
        <taxon>Sphingomonas</taxon>
    </lineage>
</organism>
<dbReference type="Pfam" id="PF00593">
    <property type="entry name" value="TonB_dep_Rec_b-barrel"/>
    <property type="match status" value="1"/>
</dbReference>
<dbReference type="Pfam" id="PF07715">
    <property type="entry name" value="Plug"/>
    <property type="match status" value="1"/>
</dbReference>
<reference evidence="16 17" key="1">
    <citation type="journal article" date="2016" name="Front. Microbiol.">
        <title>Genomic Resource of Rice Seed Associated Bacteria.</title>
        <authorList>
            <person name="Midha S."/>
            <person name="Bansal K."/>
            <person name="Sharma S."/>
            <person name="Kumar N."/>
            <person name="Patil P.P."/>
            <person name="Chaudhry V."/>
            <person name="Patil P.B."/>
        </authorList>
    </citation>
    <scope>NUCLEOTIDE SEQUENCE [LARGE SCALE GENOMIC DNA]</scope>
    <source>
        <strain evidence="16 17">NS334</strain>
    </source>
</reference>
<evidence type="ECO:0000259" key="14">
    <source>
        <dbReference type="Pfam" id="PF00593"/>
    </source>
</evidence>
<dbReference type="PROSITE" id="PS52016">
    <property type="entry name" value="TONB_DEPENDENT_REC_3"/>
    <property type="match status" value="1"/>
</dbReference>
<dbReference type="Gene3D" id="2.40.170.20">
    <property type="entry name" value="TonB-dependent receptor, beta-barrel domain"/>
    <property type="match status" value="1"/>
</dbReference>
<dbReference type="InterPro" id="IPR039426">
    <property type="entry name" value="TonB-dep_rcpt-like"/>
</dbReference>
<evidence type="ECO:0000259" key="15">
    <source>
        <dbReference type="Pfam" id="PF07715"/>
    </source>
</evidence>
<dbReference type="GO" id="GO:0009279">
    <property type="term" value="C:cell outer membrane"/>
    <property type="evidence" value="ECO:0007669"/>
    <property type="project" value="UniProtKB-SubCell"/>
</dbReference>
<keyword evidence="17" id="KW-1185">Reference proteome</keyword>
<evidence type="ECO:0000256" key="1">
    <source>
        <dbReference type="ARBA" id="ARBA00004571"/>
    </source>
</evidence>
<keyword evidence="7 9" id="KW-0472">Membrane</keyword>
<dbReference type="OrthoDB" id="7051241at2"/>
<feature type="compositionally biased region" description="Polar residues" evidence="12">
    <location>
        <begin position="799"/>
        <end position="810"/>
    </location>
</feature>
<dbReference type="EMBL" id="LDTB01000046">
    <property type="protein sequence ID" value="KTT70865.1"/>
    <property type="molecule type" value="Genomic_DNA"/>
</dbReference>
<evidence type="ECO:0000256" key="12">
    <source>
        <dbReference type="SAM" id="MobiDB-lite"/>
    </source>
</evidence>
<keyword evidence="6 11" id="KW-0798">TonB box</keyword>
<feature type="chain" id="PRO_5007548073" evidence="13">
    <location>
        <begin position="28"/>
        <end position="998"/>
    </location>
</feature>
<comment type="subcellular location">
    <subcellularLocation>
        <location evidence="1 9">Cell outer membrane</location>
        <topology evidence="1 9">Multi-pass membrane protein</topology>
    </subcellularLocation>
</comment>
<dbReference type="InterPro" id="IPR010917">
    <property type="entry name" value="TonB_rcpt_CS"/>
</dbReference>
<accession>A0A147I0H8</accession>
<dbReference type="InterPro" id="IPR000531">
    <property type="entry name" value="Beta-barrel_TonB"/>
</dbReference>
<dbReference type="Proteomes" id="UP000074310">
    <property type="component" value="Unassembled WGS sequence"/>
</dbReference>
<protein>
    <submittedName>
        <fullName evidence="16">TonB-dependent receptor</fullName>
    </submittedName>
</protein>
<evidence type="ECO:0000313" key="17">
    <source>
        <dbReference type="Proteomes" id="UP000074310"/>
    </source>
</evidence>
<dbReference type="PATRIC" id="fig|869719.3.peg.2260"/>
<evidence type="ECO:0000256" key="4">
    <source>
        <dbReference type="ARBA" id="ARBA00022692"/>
    </source>
</evidence>
<evidence type="ECO:0000256" key="7">
    <source>
        <dbReference type="ARBA" id="ARBA00023136"/>
    </source>
</evidence>
<comment type="similarity">
    <text evidence="9 11">Belongs to the TonB-dependent receptor family.</text>
</comment>
<dbReference type="InterPro" id="IPR037066">
    <property type="entry name" value="Plug_dom_sf"/>
</dbReference>
<evidence type="ECO:0000256" key="11">
    <source>
        <dbReference type="RuleBase" id="RU003357"/>
    </source>
</evidence>
<evidence type="ECO:0000256" key="8">
    <source>
        <dbReference type="ARBA" id="ARBA00023237"/>
    </source>
</evidence>
<evidence type="ECO:0000256" key="2">
    <source>
        <dbReference type="ARBA" id="ARBA00022448"/>
    </source>
</evidence>
<sequence>MLNAYRSRLLTSTLLVGTALFAQPAFAQVSDPATTPGATTQEATATDATPADIVVTGTLISNPNLTTSSPVTVIGSNEIQLRQSNTAEQLLRDTPGVAANVGSSTNNGNGGASFVDLRGLGTNRNIVLLDGARIVPANLNGAVDLNNIPLALVERVDVLTGGASTTYGADAVSGVVNFVTKRDFAGVDLNVSEQITDRGDGNIFRADLTVGANFDDGRGNAVLALGYQQADPVFFANSRPRSDLTIDSFDGSGSGASQTAVPARFSVSGVGNRNIDPATGALVPVYALFNFNPYNIFQTPFERFNLFSSARYEVSDHVEVYSQGLFSQNTVSTIIAPSGTFSSPMFLPLNNPFLPASARSTFCARNDSNPNLAGIQTLTAAECAAAATATSPNDPNYREVSTNISRRLVEAGGRISDYRTQIFNFKAGVRGDLTDSIRYDVYGAYGRSDNTQTIRNYVYTDRFQQALRATSTTACVDPSNGCVPINVFGGAGTISPEAVNFLLVPATSGQRASLGQVHGVLTTDLFRVGDNEPVSVAVGSEYRKYTAETYADILAQNPGALGGAGGATVPVTGGYSVVEGFAEAIAPVLSDVSFFKALTLEAGVRYSSYKVDAPGNPKFDAWTYKGGVTWEVVDSFKLRGNYQRAVRAPTIGELFTSNSVGLVNLRNDPCQNGGNAIAATSVLGQVCAAQGAPVAAGFITPIDPPSAGQINGSFSYSTNNRPETADTYTVGAVITPTVLSGFTMSVDYYNIKVRNALTTPAVGDVIAACFANLTAASATSAACTSIRRDPATGGLDGDPSTTAGVPQPLTNSGRLMTDGIDLVANFRTSITDDVKLALSFNGNYVFNSKFQASAGGLNRECTGYYSINCSYSGSILPQFTFNQRTTVSVGGADLSLLWRHISSNRQEPFDADASNFGSNGPAFAAFRKIPAYNYFDLSARFQVTDHFQLTVTGINIFDVQPPTVGSNIGSTTFNSGNTYPQTYDAIGRRFAVTGRVTF</sequence>
<dbReference type="PANTHER" id="PTHR47234:SF2">
    <property type="entry name" value="TONB-DEPENDENT RECEPTOR"/>
    <property type="match status" value="1"/>
</dbReference>
<dbReference type="RefSeq" id="WP_058756112.1">
    <property type="nucleotide sequence ID" value="NZ_LDTB01000046.1"/>
</dbReference>
<keyword evidence="3 9" id="KW-1134">Transmembrane beta strand</keyword>
<keyword evidence="5 13" id="KW-0732">Signal</keyword>
<feature type="signal peptide" evidence="13">
    <location>
        <begin position="1"/>
        <end position="27"/>
    </location>
</feature>
<feature type="short sequence motif" description="TonB C-terminal box" evidence="10">
    <location>
        <begin position="981"/>
        <end position="998"/>
    </location>
</feature>